<evidence type="ECO:0000313" key="2">
    <source>
        <dbReference type="Proteomes" id="UP000001903"/>
    </source>
</evidence>
<dbReference type="RefSeq" id="WP_012946186.1">
    <property type="nucleotide sequence ID" value="NC_013748.1"/>
</dbReference>
<protein>
    <submittedName>
        <fullName evidence="1">Uncharacterized protein</fullName>
    </submittedName>
</protein>
<geneLocation type="plasmid" evidence="1 2">
    <name>pHTUR05</name>
</geneLocation>
<sequence length="127" mass="14900">MSETVTVHVWQGGRLDSYDELLERDPDVYEVPIAETEFGKVWEVGDDERVMLAESIDHHGTYAFDVPTDERPATLNVHTNDSYHDREDWGDPVERGLEYREGDDYEPYQCEMWGRIMMWVDRPGESE</sequence>
<name>D2S3K0_HALTV</name>
<reference evidence="1 2" key="1">
    <citation type="journal article" date="2010" name="Stand. Genomic Sci.">
        <title>Complete genome sequence of Haloterrigena turkmenica type strain (4k).</title>
        <authorList>
            <person name="Saunders E."/>
            <person name="Tindall B.J."/>
            <person name="Fahnrich R."/>
            <person name="Lapidus A."/>
            <person name="Copeland A."/>
            <person name="Del Rio T.G."/>
            <person name="Lucas S."/>
            <person name="Chen F."/>
            <person name="Tice H."/>
            <person name="Cheng J.F."/>
            <person name="Han C."/>
            <person name="Detter J.C."/>
            <person name="Bruce D."/>
            <person name="Goodwin L."/>
            <person name="Chain P."/>
            <person name="Pitluck S."/>
            <person name="Pati A."/>
            <person name="Ivanova N."/>
            <person name="Mavromatis K."/>
            <person name="Chen A."/>
            <person name="Palaniappan K."/>
            <person name="Land M."/>
            <person name="Hauser L."/>
            <person name="Chang Y.J."/>
            <person name="Jeffries C.D."/>
            <person name="Brettin T."/>
            <person name="Rohde M."/>
            <person name="Goker M."/>
            <person name="Bristow J."/>
            <person name="Eisen J.A."/>
            <person name="Markowitz V."/>
            <person name="Hugenholtz P."/>
            <person name="Klenk H.P."/>
            <person name="Kyrpides N.C."/>
        </authorList>
    </citation>
    <scope>NUCLEOTIDE SEQUENCE [LARGE SCALE GENOMIC DNA]</scope>
    <source>
        <strain evidence="2">ATCC 51198 / DSM 5511 / JCM 9101 / NCIMB 13204 / VKM B-1734 / 4k</strain>
    </source>
</reference>
<gene>
    <name evidence="1" type="ordered locus">Htur_5060</name>
</gene>
<dbReference type="GeneID" id="8745865"/>
<dbReference type="EMBL" id="CP001865">
    <property type="protein sequence ID" value="ADB63947.1"/>
    <property type="molecule type" value="Genomic_DNA"/>
</dbReference>
<organism evidence="1 2">
    <name type="scientific">Haloterrigena turkmenica (strain ATCC 51198 / DSM 5511 / JCM 9101 / NCIMB 13204 / VKM B-1734 / 4k)</name>
    <name type="common">Halococcus turkmenicus</name>
    <dbReference type="NCBI Taxonomy" id="543526"/>
    <lineage>
        <taxon>Archaea</taxon>
        <taxon>Methanobacteriati</taxon>
        <taxon>Methanobacteriota</taxon>
        <taxon>Stenosarchaea group</taxon>
        <taxon>Halobacteria</taxon>
        <taxon>Halobacteriales</taxon>
        <taxon>Natrialbaceae</taxon>
        <taxon>Haloterrigena</taxon>
    </lineage>
</organism>
<keyword evidence="2" id="KW-1185">Reference proteome</keyword>
<dbReference type="AlphaFoldDB" id="D2S3K0"/>
<dbReference type="HOGENOM" id="CLU_1965510_0_0_2"/>
<proteinExistence type="predicted"/>
<evidence type="ECO:0000313" key="1">
    <source>
        <dbReference type="EMBL" id="ADB63947.1"/>
    </source>
</evidence>
<dbReference type="Proteomes" id="UP000001903">
    <property type="component" value="Plasmid pHTUR05"/>
</dbReference>
<dbReference type="KEGG" id="htu:Htur_5060"/>
<keyword evidence="1" id="KW-0614">Plasmid</keyword>
<accession>D2S3K0</accession>